<dbReference type="InterPro" id="IPR047629">
    <property type="entry name" value="IS1182_transpos"/>
</dbReference>
<keyword evidence="1" id="KW-0175">Coiled coil</keyword>
<dbReference type="Pfam" id="PF13751">
    <property type="entry name" value="DDE_Tnp_1_6"/>
    <property type="match status" value="1"/>
</dbReference>
<evidence type="ECO:0000259" key="2">
    <source>
        <dbReference type="Pfam" id="PF05598"/>
    </source>
</evidence>
<gene>
    <name evidence="4" type="ORF">OEV82_16000</name>
</gene>
<evidence type="ECO:0000256" key="1">
    <source>
        <dbReference type="SAM" id="Coils"/>
    </source>
</evidence>
<evidence type="ECO:0000259" key="3">
    <source>
        <dbReference type="Pfam" id="PF13751"/>
    </source>
</evidence>
<feature type="coiled-coil region" evidence="1">
    <location>
        <begin position="228"/>
        <end position="278"/>
    </location>
</feature>
<dbReference type="InterPro" id="IPR025668">
    <property type="entry name" value="Tnp_DDE_dom"/>
</dbReference>
<evidence type="ECO:0000313" key="5">
    <source>
        <dbReference type="Proteomes" id="UP001208656"/>
    </source>
</evidence>
<name>A0ABT2WKA6_9BACI</name>
<organism evidence="4 5">
    <name type="scientific">Pallidibacillus thermolactis</name>
    <dbReference type="NCBI Taxonomy" id="251051"/>
    <lineage>
        <taxon>Bacteria</taxon>
        <taxon>Bacillati</taxon>
        <taxon>Bacillota</taxon>
        <taxon>Bacilli</taxon>
        <taxon>Bacillales</taxon>
        <taxon>Bacillaceae</taxon>
        <taxon>Pallidibacillus</taxon>
    </lineage>
</organism>
<feature type="domain" description="Transposase DDE" evidence="3">
    <location>
        <begin position="430"/>
        <end position="554"/>
    </location>
</feature>
<accession>A0ABT2WKA6</accession>
<dbReference type="EMBL" id="JAOUSE010000097">
    <property type="protein sequence ID" value="MCU9595901.1"/>
    <property type="molecule type" value="Genomic_DNA"/>
</dbReference>
<sequence length="585" mass="68787">MSNQKTTIMNDTMQLSFFPEINDKEPSKPKREITPTFKEYNNKQVMVIYDIEGLIPDNHVARVVDEMVETIPDERLFSYYKGGGRPPFHPKMMLKIILYGYSQKRYSCRQIHRMTMEDIPTMWLAAMQQPDYRTINDFRGSRMQDMIDELFEAVIHKLIEEKYITFENYFLDGTKFEADANKYSFVWKKSVTKYEAKLKENIEKTLKKIHNITELEAEEIGQTTEVDEQDLEAVANELEEKVEQLTKKIEEETTSSVRKEMRRERTQIKKTIKKIKEDYIPRMTKYKEQKQVFGDRNSYSKTDTDATFMRMKEDHMKNGQLKPGYNVQMATENQFILFYSIHQRPADTRCFIPHMEKLANTSLPMPKKVIADAGYGSEENYVYAVGDDREQRFEFLIPYGTYLKEQTRKYKNDIKNAKNWEYIEEEDCFICPNGRKVSFKKYLNKKNPSGYEQSFKIYECEDCTDCPLKPQCTKAKGNRQVHWNTIYEEMKARAKTALACETNAAIYARRKIEVESVFGHIKGNRSFRRFSLRGLNKVHVEFGIVALAHNILKVAGIRQLLSDKNPKNKKASGEKQIIFSTCLIF</sequence>
<dbReference type="PANTHER" id="PTHR33408">
    <property type="entry name" value="TRANSPOSASE"/>
    <property type="match status" value="1"/>
</dbReference>
<protein>
    <submittedName>
        <fullName evidence="4">IS1182 family transposase</fullName>
    </submittedName>
</protein>
<comment type="caution">
    <text evidence="4">The sequence shown here is derived from an EMBL/GenBank/DDBJ whole genome shotgun (WGS) entry which is preliminary data.</text>
</comment>
<dbReference type="InterPro" id="IPR008490">
    <property type="entry name" value="Transposase_InsH_N"/>
</dbReference>
<evidence type="ECO:0000313" key="4">
    <source>
        <dbReference type="EMBL" id="MCU9595901.1"/>
    </source>
</evidence>
<dbReference type="PANTHER" id="PTHR33408:SF2">
    <property type="entry name" value="TRANSPOSASE DDE DOMAIN-CONTAINING PROTEIN"/>
    <property type="match status" value="1"/>
</dbReference>
<dbReference type="NCBIfam" id="NF033551">
    <property type="entry name" value="transpos_IS1182"/>
    <property type="match status" value="1"/>
</dbReference>
<feature type="domain" description="Transposase InsH N-terminal" evidence="2">
    <location>
        <begin position="51"/>
        <end position="139"/>
    </location>
</feature>
<keyword evidence="5" id="KW-1185">Reference proteome</keyword>
<reference evidence="4 5" key="1">
    <citation type="submission" date="2022-10" db="EMBL/GenBank/DDBJ databases">
        <title>Description of Fervidibacillus gen. nov. in the family Fervidibacillaceae fam. nov. with two species, Fervidibacillus albus sp. nov., and Fervidibacillus halotolerans sp. nov., isolated from tidal flat sediments.</title>
        <authorList>
            <person name="Kwon K.K."/>
            <person name="Yang S.-H."/>
        </authorList>
    </citation>
    <scope>NUCLEOTIDE SEQUENCE [LARGE SCALE GENOMIC DNA]</scope>
    <source>
        <strain evidence="4 5">DSM 23332</strain>
    </source>
</reference>
<proteinExistence type="predicted"/>
<dbReference type="Proteomes" id="UP001208656">
    <property type="component" value="Unassembled WGS sequence"/>
</dbReference>
<dbReference type="Pfam" id="PF05598">
    <property type="entry name" value="DUF772"/>
    <property type="match status" value="1"/>
</dbReference>
<dbReference type="RefSeq" id="WP_263062434.1">
    <property type="nucleotide sequence ID" value="NZ_JAOUSE010000097.1"/>
</dbReference>